<dbReference type="Proteomes" id="UP000642748">
    <property type="component" value="Unassembled WGS sequence"/>
</dbReference>
<comment type="similarity">
    <text evidence="1">Belongs to the short-chain dehydrogenases/reductases (SDR) family.</text>
</comment>
<keyword evidence="4" id="KW-1185">Reference proteome</keyword>
<evidence type="ECO:0000313" key="3">
    <source>
        <dbReference type="EMBL" id="GIH11914.1"/>
    </source>
</evidence>
<proteinExistence type="inferred from homology"/>
<keyword evidence="2" id="KW-0560">Oxidoreductase</keyword>
<dbReference type="RefSeq" id="WP_203915642.1">
    <property type="nucleotide sequence ID" value="NZ_BONZ01000001.1"/>
</dbReference>
<dbReference type="PRINTS" id="PR00081">
    <property type="entry name" value="GDHRDH"/>
</dbReference>
<dbReference type="AlphaFoldDB" id="A0A8J3QLA9"/>
<gene>
    <name evidence="3" type="ORF">Raf01_00860</name>
</gene>
<dbReference type="CDD" id="cd05233">
    <property type="entry name" value="SDR_c"/>
    <property type="match status" value="1"/>
</dbReference>
<sequence length="258" mass="26789">MGTESDDHPESPMSISFSTAVVTGASRGFGHAIAAALVARGTGVVGIARDEARLGAVRDELGEGFIPVAADATDEAVAEDVIREYRPGLLVLNAGATPHMAPVHEQTWETFSRNWHTDTRHVFAWTRAALREPLAPGSVVVAMSSGAALAGSPLSGGYASAKAAIRYLRGYAADESARAGLDIRFLALLPQLTPATDLGSAGVAGYAARQGVERDAFVEGMQPILTPDQVAKAVVDLATDPDSAPEYRIAGDGTRPVA</sequence>
<protein>
    <submittedName>
        <fullName evidence="3">Short-chain dehydrogenase</fullName>
    </submittedName>
</protein>
<evidence type="ECO:0000256" key="1">
    <source>
        <dbReference type="ARBA" id="ARBA00006484"/>
    </source>
</evidence>
<name>A0A8J3QLA9_9ACTN</name>
<reference evidence="3" key="1">
    <citation type="submission" date="2021-01" db="EMBL/GenBank/DDBJ databases">
        <title>Whole genome shotgun sequence of Rugosimonospora africana NBRC 104875.</title>
        <authorList>
            <person name="Komaki H."/>
            <person name="Tamura T."/>
        </authorList>
    </citation>
    <scope>NUCLEOTIDE SEQUENCE</scope>
    <source>
        <strain evidence="3">NBRC 104875</strain>
    </source>
</reference>
<accession>A0A8J3QLA9</accession>
<dbReference type="PANTHER" id="PTHR24321:SF8">
    <property type="entry name" value="ESTRADIOL 17-BETA-DEHYDROGENASE 8-RELATED"/>
    <property type="match status" value="1"/>
</dbReference>
<comment type="caution">
    <text evidence="3">The sequence shown here is derived from an EMBL/GenBank/DDBJ whole genome shotgun (WGS) entry which is preliminary data.</text>
</comment>
<dbReference type="PANTHER" id="PTHR24321">
    <property type="entry name" value="DEHYDROGENASES, SHORT CHAIN"/>
    <property type="match status" value="1"/>
</dbReference>
<dbReference type="GO" id="GO:0016491">
    <property type="term" value="F:oxidoreductase activity"/>
    <property type="evidence" value="ECO:0007669"/>
    <property type="project" value="UniProtKB-KW"/>
</dbReference>
<organism evidence="3 4">
    <name type="scientific">Rugosimonospora africana</name>
    <dbReference type="NCBI Taxonomy" id="556532"/>
    <lineage>
        <taxon>Bacteria</taxon>
        <taxon>Bacillati</taxon>
        <taxon>Actinomycetota</taxon>
        <taxon>Actinomycetes</taxon>
        <taxon>Micromonosporales</taxon>
        <taxon>Micromonosporaceae</taxon>
        <taxon>Rugosimonospora</taxon>
    </lineage>
</organism>
<dbReference type="Gene3D" id="3.40.50.720">
    <property type="entry name" value="NAD(P)-binding Rossmann-like Domain"/>
    <property type="match status" value="1"/>
</dbReference>
<dbReference type="SUPFAM" id="SSF51735">
    <property type="entry name" value="NAD(P)-binding Rossmann-fold domains"/>
    <property type="match status" value="1"/>
</dbReference>
<dbReference type="Pfam" id="PF00106">
    <property type="entry name" value="adh_short"/>
    <property type="match status" value="1"/>
</dbReference>
<dbReference type="EMBL" id="BONZ01000001">
    <property type="protein sequence ID" value="GIH11914.1"/>
    <property type="molecule type" value="Genomic_DNA"/>
</dbReference>
<dbReference type="InterPro" id="IPR002347">
    <property type="entry name" value="SDR_fam"/>
</dbReference>
<evidence type="ECO:0000256" key="2">
    <source>
        <dbReference type="ARBA" id="ARBA00023002"/>
    </source>
</evidence>
<evidence type="ECO:0000313" key="4">
    <source>
        <dbReference type="Proteomes" id="UP000642748"/>
    </source>
</evidence>
<dbReference type="InterPro" id="IPR036291">
    <property type="entry name" value="NAD(P)-bd_dom_sf"/>
</dbReference>